<evidence type="ECO:0000313" key="3">
    <source>
        <dbReference type="Proteomes" id="UP000006426"/>
    </source>
</evidence>
<name>A0AAD0PWW3_PSEAV</name>
<sequence length="152" mass="16715">MLKMHEIELTIGHGSISGYVIDAAEPNIKNYLMQHTNLGKSIAGRLAQRNEVVALLRNLYVDLEHRGQGIGSELVSSFLQEAEQAGATSYILLSDSGEEQVNDLDLNAWYENFGFCKVLSTGSGPLMVMPDSVADDLTDFLGPQDDECYFEP</sequence>
<organism evidence="2 3">
    <name type="scientific">Pseudomonas amygdali pv. lachrymans str. M301315</name>
    <dbReference type="NCBI Taxonomy" id="629260"/>
    <lineage>
        <taxon>Bacteria</taxon>
        <taxon>Pseudomonadati</taxon>
        <taxon>Pseudomonadota</taxon>
        <taxon>Gammaproteobacteria</taxon>
        <taxon>Pseudomonadales</taxon>
        <taxon>Pseudomonadaceae</taxon>
        <taxon>Pseudomonas</taxon>
        <taxon>Pseudomonas amygdali</taxon>
    </lineage>
</organism>
<protein>
    <submittedName>
        <fullName evidence="2">N-acetyltransferase</fullName>
    </submittedName>
</protein>
<keyword evidence="2" id="KW-0614">Plasmid</keyword>
<dbReference type="PROSITE" id="PS51186">
    <property type="entry name" value="GNAT"/>
    <property type="match status" value="1"/>
</dbReference>
<dbReference type="InterPro" id="IPR000182">
    <property type="entry name" value="GNAT_dom"/>
</dbReference>
<gene>
    <name evidence="2" type="ORF">PLA107_034270</name>
</gene>
<dbReference type="CDD" id="cd04301">
    <property type="entry name" value="NAT_SF"/>
    <property type="match status" value="1"/>
</dbReference>
<evidence type="ECO:0000259" key="1">
    <source>
        <dbReference type="PROSITE" id="PS51186"/>
    </source>
</evidence>
<dbReference type="Pfam" id="PF13508">
    <property type="entry name" value="Acetyltransf_7"/>
    <property type="match status" value="1"/>
</dbReference>
<proteinExistence type="predicted"/>
<feature type="domain" description="N-acetyltransferase" evidence="1">
    <location>
        <begin position="1"/>
        <end position="132"/>
    </location>
</feature>
<dbReference type="InterPro" id="IPR016181">
    <property type="entry name" value="Acyl_CoA_acyltransferase"/>
</dbReference>
<dbReference type="SUPFAM" id="SSF55729">
    <property type="entry name" value="Acyl-CoA N-acyltransferases (Nat)"/>
    <property type="match status" value="1"/>
</dbReference>
<accession>A0AAD0PWW3</accession>
<reference evidence="2 3" key="1">
    <citation type="journal article" date="2011" name="PLoS Pathog.">
        <title>Dynamic evolution of pathogenicity revealed by sequencing and comparative genomics of 19 Pseudomonas syringae isolates.</title>
        <authorList>
            <person name="Baltrus D.A."/>
            <person name="Nishimura M.T."/>
            <person name="Romanchuk A."/>
            <person name="Chang J.H."/>
            <person name="Mukhtar M.S."/>
            <person name="Cherkis K."/>
            <person name="Roach J."/>
            <person name="Grant S.R."/>
            <person name="Jones C.D."/>
            <person name="Dangl J.L."/>
        </authorList>
    </citation>
    <scope>NUCLEOTIDE SEQUENCE [LARGE SCALE GENOMIC DNA]</scope>
    <source>
        <strain evidence="2 3">M301315</strain>
    </source>
</reference>
<geneLocation type="plasmid" evidence="3">
    <name>pmppla107</name>
</geneLocation>
<dbReference type="GO" id="GO:0016747">
    <property type="term" value="F:acyltransferase activity, transferring groups other than amino-acyl groups"/>
    <property type="evidence" value="ECO:0007669"/>
    <property type="project" value="InterPro"/>
</dbReference>
<dbReference type="EMBL" id="CP031226">
    <property type="protein sequence ID" value="AXH60254.1"/>
    <property type="molecule type" value="Genomic_DNA"/>
</dbReference>
<evidence type="ECO:0000313" key="2">
    <source>
        <dbReference type="EMBL" id="AXH60254.1"/>
    </source>
</evidence>
<dbReference type="AlphaFoldDB" id="A0AAD0PWW3"/>
<dbReference type="Gene3D" id="3.40.630.30">
    <property type="match status" value="1"/>
</dbReference>
<dbReference type="Proteomes" id="UP000006426">
    <property type="component" value="Plasmid pmppla107"/>
</dbReference>